<sequence>MDIIDFVVSIPRLMESYHYRHNFANKEAQRLVSLFDTERN</sequence>
<proteinExistence type="predicted"/>
<dbReference type="EMBL" id="NBYY01000009">
    <property type="protein sequence ID" value="PCS23913.1"/>
    <property type="molecule type" value="Genomic_DNA"/>
</dbReference>
<accession>A0A2A5T6X1</accession>
<dbReference type="RefSeq" id="WP_274538466.1">
    <property type="nucleotide sequence ID" value="NZ_NBYY01000009.1"/>
</dbReference>
<organism evidence="1 2">
    <name type="scientific">Candidatus Enterovibrio escicola</name>
    <dbReference type="NCBI Taxonomy" id="1927127"/>
    <lineage>
        <taxon>Bacteria</taxon>
        <taxon>Pseudomonadati</taxon>
        <taxon>Pseudomonadota</taxon>
        <taxon>Gammaproteobacteria</taxon>
        <taxon>Vibrionales</taxon>
        <taxon>Vibrionaceae</taxon>
        <taxon>Enterovibrio</taxon>
    </lineage>
</organism>
<dbReference type="Proteomes" id="UP000219020">
    <property type="component" value="Unassembled WGS sequence"/>
</dbReference>
<reference evidence="2" key="1">
    <citation type="submission" date="2017-04" db="EMBL/GenBank/DDBJ databases">
        <title>Genome evolution of the luminous symbionts of deep sea anglerfish.</title>
        <authorList>
            <person name="Hendry T.A."/>
        </authorList>
    </citation>
    <scope>NUCLEOTIDE SEQUENCE [LARGE SCALE GENOMIC DNA]</scope>
</reference>
<gene>
    <name evidence="1" type="ORF">BTN49_0885</name>
</gene>
<evidence type="ECO:0000313" key="2">
    <source>
        <dbReference type="Proteomes" id="UP000219020"/>
    </source>
</evidence>
<dbReference type="AlphaFoldDB" id="A0A2A5T6X1"/>
<protein>
    <submittedName>
        <fullName evidence="1">Uncharacterized protein</fullName>
    </submittedName>
</protein>
<evidence type="ECO:0000313" key="1">
    <source>
        <dbReference type="EMBL" id="PCS23913.1"/>
    </source>
</evidence>
<comment type="caution">
    <text evidence="1">The sequence shown here is derived from an EMBL/GenBank/DDBJ whole genome shotgun (WGS) entry which is preliminary data.</text>
</comment>
<dbReference type="GeneID" id="78828682"/>
<keyword evidence="2" id="KW-1185">Reference proteome</keyword>
<name>A0A2A5T6X1_9GAMM</name>